<dbReference type="EMBL" id="CAUYUJ010017266">
    <property type="protein sequence ID" value="CAK0873293.1"/>
    <property type="molecule type" value="Genomic_DNA"/>
</dbReference>
<feature type="transmembrane region" description="Helical" evidence="6">
    <location>
        <begin position="359"/>
        <end position="380"/>
    </location>
</feature>
<evidence type="ECO:0000256" key="2">
    <source>
        <dbReference type="ARBA" id="ARBA00022692"/>
    </source>
</evidence>
<feature type="compositionally biased region" description="Low complexity" evidence="5">
    <location>
        <begin position="11"/>
        <end position="21"/>
    </location>
</feature>
<gene>
    <name evidence="8" type="ORF">PCOR1329_LOCUS58550</name>
</gene>
<protein>
    <recommendedName>
        <fullName evidence="7">Membrane transport protein MMPL domain-containing protein</fullName>
    </recommendedName>
</protein>
<feature type="compositionally biased region" description="Low complexity" evidence="5">
    <location>
        <begin position="29"/>
        <end position="44"/>
    </location>
</feature>
<evidence type="ECO:0000256" key="4">
    <source>
        <dbReference type="ARBA" id="ARBA00023136"/>
    </source>
</evidence>
<dbReference type="Proteomes" id="UP001189429">
    <property type="component" value="Unassembled WGS sequence"/>
</dbReference>
<dbReference type="PANTHER" id="PTHR46687">
    <property type="entry name" value="PROTEIN DISPATCHED HOMOLOG 3"/>
    <property type="match status" value="1"/>
</dbReference>
<feature type="transmembrane region" description="Helical" evidence="6">
    <location>
        <begin position="332"/>
        <end position="353"/>
    </location>
</feature>
<name>A0ABN9VJ85_9DINO</name>
<feature type="transmembrane region" description="Helical" evidence="6">
    <location>
        <begin position="302"/>
        <end position="325"/>
    </location>
</feature>
<accession>A0ABN9VJ85</accession>
<dbReference type="Pfam" id="PF03176">
    <property type="entry name" value="MMPL"/>
    <property type="match status" value="1"/>
</dbReference>
<comment type="caution">
    <text evidence="8">The sequence shown here is derived from an EMBL/GenBank/DDBJ whole genome shotgun (WGS) entry which is preliminary data.</text>
</comment>
<feature type="region of interest" description="Disordered" evidence="5">
    <location>
        <begin position="1"/>
        <end position="114"/>
    </location>
</feature>
<dbReference type="Gene3D" id="1.20.1640.10">
    <property type="entry name" value="Multidrug efflux transporter AcrB transmembrane domain"/>
    <property type="match status" value="1"/>
</dbReference>
<dbReference type="SUPFAM" id="SSF82866">
    <property type="entry name" value="Multidrug efflux transporter AcrB transmembrane domain"/>
    <property type="match status" value="1"/>
</dbReference>
<feature type="compositionally biased region" description="Pro residues" evidence="5">
    <location>
        <begin position="45"/>
        <end position="111"/>
    </location>
</feature>
<proteinExistence type="predicted"/>
<evidence type="ECO:0000313" key="8">
    <source>
        <dbReference type="EMBL" id="CAK0873293.1"/>
    </source>
</evidence>
<keyword evidence="3 6" id="KW-1133">Transmembrane helix</keyword>
<dbReference type="PANTHER" id="PTHR46687:SF1">
    <property type="entry name" value="PROTEIN DISPATCHED HOMOLOG 3"/>
    <property type="match status" value="1"/>
</dbReference>
<evidence type="ECO:0000313" key="9">
    <source>
        <dbReference type="Proteomes" id="UP001189429"/>
    </source>
</evidence>
<evidence type="ECO:0000256" key="1">
    <source>
        <dbReference type="ARBA" id="ARBA00004141"/>
    </source>
</evidence>
<organism evidence="8 9">
    <name type="scientific">Prorocentrum cordatum</name>
    <dbReference type="NCBI Taxonomy" id="2364126"/>
    <lineage>
        <taxon>Eukaryota</taxon>
        <taxon>Sar</taxon>
        <taxon>Alveolata</taxon>
        <taxon>Dinophyceae</taxon>
        <taxon>Prorocentrales</taxon>
        <taxon>Prorocentraceae</taxon>
        <taxon>Prorocentrum</taxon>
    </lineage>
</organism>
<reference evidence="8" key="1">
    <citation type="submission" date="2023-10" db="EMBL/GenBank/DDBJ databases">
        <authorList>
            <person name="Chen Y."/>
            <person name="Shah S."/>
            <person name="Dougan E. K."/>
            <person name="Thang M."/>
            <person name="Chan C."/>
        </authorList>
    </citation>
    <scope>NUCLEOTIDE SEQUENCE [LARGE SCALE GENOMIC DNA]</scope>
</reference>
<feature type="region of interest" description="Disordered" evidence="5">
    <location>
        <begin position="465"/>
        <end position="497"/>
    </location>
</feature>
<evidence type="ECO:0000259" key="7">
    <source>
        <dbReference type="Pfam" id="PF03176"/>
    </source>
</evidence>
<dbReference type="PRINTS" id="PR01217">
    <property type="entry name" value="PRICHEXTENSN"/>
</dbReference>
<evidence type="ECO:0000256" key="5">
    <source>
        <dbReference type="SAM" id="MobiDB-lite"/>
    </source>
</evidence>
<feature type="domain" description="Membrane transport protein MMPL" evidence="7">
    <location>
        <begin position="331"/>
        <end position="455"/>
    </location>
</feature>
<keyword evidence="2 6" id="KW-0812">Transmembrane</keyword>
<feature type="transmembrane region" description="Helical" evidence="6">
    <location>
        <begin position="400"/>
        <end position="426"/>
    </location>
</feature>
<feature type="transmembrane region" description="Helical" evidence="6">
    <location>
        <begin position="432"/>
        <end position="452"/>
    </location>
</feature>
<keyword evidence="9" id="KW-1185">Reference proteome</keyword>
<keyword evidence="4 6" id="KW-0472">Membrane</keyword>
<evidence type="ECO:0000256" key="6">
    <source>
        <dbReference type="SAM" id="Phobius"/>
    </source>
</evidence>
<dbReference type="InterPro" id="IPR004869">
    <property type="entry name" value="MMPL_dom"/>
</dbReference>
<sequence>MAANGISLAGQQQHPQEQPAARPAPAPAAPHQHQQQPQHPSLPTLRPPAAPSPAAVRPPAPAPLPPAPRPLPPPWRPPAPAAAPAPRPPAPRPLAPAAAPPPAPPRSPVAPPRVVAPSLHGVKARGMAYDRTSTVTVLWGFLPSTSSAGAYEVDPYFDMRPHAAQQALIDFCERVEQEVGLKVFKTTCWPRDFAQWLRGRNSGFPSTNLKSDIHHFSIHEPALMKGRYGLDAEVGVTWLSMDFRAEFDTHSSGRTTEPYMAAWEEFVDREAERLSTDRGAHSLGTPAASSELFMRAEAELRVVGSALASWLCSVACALVAVAVFTRDAKLSVIATFAIFSTAACSLFAITSIFQWEFGLMEAVSLIIFCGFSVDYPLHVVQAYVQERQQGSGVRKALREVGFAVGSGCLTTCGAAAFLLLCQIRIFTRFGQVLIVNMLFSIVFAVAWIPACLELREMWAKTPPLPGSQAAESHAADAGTGGSPPEGFVELPGSALRA</sequence>
<dbReference type="InterPro" id="IPR042480">
    <property type="entry name" value="DISP3"/>
</dbReference>
<comment type="subcellular location">
    <subcellularLocation>
        <location evidence="1">Membrane</location>
        <topology evidence="1">Multi-pass membrane protein</topology>
    </subcellularLocation>
</comment>
<evidence type="ECO:0000256" key="3">
    <source>
        <dbReference type="ARBA" id="ARBA00022989"/>
    </source>
</evidence>